<dbReference type="EMBL" id="CP013235">
    <property type="protein sequence ID" value="AMP09357.1"/>
    <property type="molecule type" value="Genomic_DNA"/>
</dbReference>
<accession>A0A127PNS6</accession>
<evidence type="ECO:0000313" key="2">
    <source>
        <dbReference type="Proteomes" id="UP000071778"/>
    </source>
</evidence>
<keyword evidence="2" id="KW-1185">Reference proteome</keyword>
<dbReference type="PATRIC" id="fig|279058.17.peg.1680"/>
<gene>
    <name evidence="1" type="ORF">CAter282_1571</name>
</gene>
<sequence>MKHPLSIAAIIAGRFSTFISSPLKEPDEIDVVLRSAPPPSKDEITPSPRAGMVWSPGFWNYVGGWYVWEAGHWELDRHDQQYQKPGWQKVIHGWKLQRGGWRVTSVNFIKSGLAAKGQDDGAEPRYDPLAAFR</sequence>
<organism evidence="1 2">
    <name type="scientific">Collimonas arenae</name>
    <dbReference type="NCBI Taxonomy" id="279058"/>
    <lineage>
        <taxon>Bacteria</taxon>
        <taxon>Pseudomonadati</taxon>
        <taxon>Pseudomonadota</taxon>
        <taxon>Betaproteobacteria</taxon>
        <taxon>Burkholderiales</taxon>
        <taxon>Oxalobacteraceae</taxon>
        <taxon>Collimonas</taxon>
    </lineage>
</organism>
<dbReference type="AlphaFoldDB" id="A0A127PNS6"/>
<reference evidence="1 2" key="1">
    <citation type="submission" date="2015-11" db="EMBL/GenBank/DDBJ databases">
        <title>Exploring the genomic traits of fungus-feeding bacterial genus Collimonas.</title>
        <authorList>
            <person name="Song C."/>
            <person name="Schmidt R."/>
            <person name="de Jager V."/>
            <person name="Krzyzanowska D."/>
            <person name="Jongedijk E."/>
            <person name="Cankar K."/>
            <person name="Beekwilder J."/>
            <person name="van Veen A."/>
            <person name="de Boer W."/>
            <person name="van Veen J.A."/>
            <person name="Garbeva P."/>
        </authorList>
    </citation>
    <scope>NUCLEOTIDE SEQUENCE [LARGE SCALE GENOMIC DNA]</scope>
    <source>
        <strain evidence="1 2">Ter282</strain>
    </source>
</reference>
<proteinExistence type="predicted"/>
<dbReference type="OrthoDB" id="121499at2"/>
<name>A0A127PNS6_9BURK</name>
<dbReference type="Proteomes" id="UP000071778">
    <property type="component" value="Chromosome"/>
</dbReference>
<protein>
    <submittedName>
        <fullName evidence="1">Uncharacterized protein</fullName>
    </submittedName>
</protein>
<dbReference type="RefSeq" id="WP_128083009.1">
    <property type="nucleotide sequence ID" value="NZ_CP013233.1"/>
</dbReference>
<evidence type="ECO:0000313" key="1">
    <source>
        <dbReference type="EMBL" id="AMP09357.1"/>
    </source>
</evidence>